<dbReference type="EMBL" id="JAGKQM010000001">
    <property type="protein sequence ID" value="KAH0941088.1"/>
    <property type="molecule type" value="Genomic_DNA"/>
</dbReference>
<accession>A0ABQ8EI14</accession>
<organism evidence="1 2">
    <name type="scientific">Brassica napus</name>
    <name type="common">Rape</name>
    <dbReference type="NCBI Taxonomy" id="3708"/>
    <lineage>
        <taxon>Eukaryota</taxon>
        <taxon>Viridiplantae</taxon>
        <taxon>Streptophyta</taxon>
        <taxon>Embryophyta</taxon>
        <taxon>Tracheophyta</taxon>
        <taxon>Spermatophyta</taxon>
        <taxon>Magnoliopsida</taxon>
        <taxon>eudicotyledons</taxon>
        <taxon>Gunneridae</taxon>
        <taxon>Pentapetalae</taxon>
        <taxon>rosids</taxon>
        <taxon>malvids</taxon>
        <taxon>Brassicales</taxon>
        <taxon>Brassicaceae</taxon>
        <taxon>Brassiceae</taxon>
        <taxon>Brassica</taxon>
    </lineage>
</organism>
<sequence>MDRSSKEEDDSELKTMLECVNVAFTTWLHSRELVTLYCDVNTQSAPQNIIETKSAASSGSEQTATQDNKTVIDMGGHFHLTFEGKHSLKRR</sequence>
<comment type="caution">
    <text evidence="1">The sequence shown here is derived from an EMBL/GenBank/DDBJ whole genome shotgun (WGS) entry which is preliminary data.</text>
</comment>
<keyword evidence="2" id="KW-1185">Reference proteome</keyword>
<gene>
    <name evidence="1" type="ORF">HID58_000725</name>
</gene>
<reference evidence="1 2" key="1">
    <citation type="submission" date="2021-05" db="EMBL/GenBank/DDBJ databases">
        <title>Genome Assembly of Synthetic Allotetraploid Brassica napus Reveals Homoeologous Exchanges between Subgenomes.</title>
        <authorList>
            <person name="Davis J.T."/>
        </authorList>
    </citation>
    <scope>NUCLEOTIDE SEQUENCE [LARGE SCALE GENOMIC DNA]</scope>
    <source>
        <strain evidence="2">cv. Da-Ae</strain>
        <tissue evidence="1">Seedling</tissue>
    </source>
</reference>
<proteinExistence type="predicted"/>
<protein>
    <submittedName>
        <fullName evidence="1">Uncharacterized protein</fullName>
    </submittedName>
</protein>
<evidence type="ECO:0000313" key="2">
    <source>
        <dbReference type="Proteomes" id="UP000824890"/>
    </source>
</evidence>
<name>A0ABQ8EI14_BRANA</name>
<evidence type="ECO:0000313" key="1">
    <source>
        <dbReference type="EMBL" id="KAH0941088.1"/>
    </source>
</evidence>
<dbReference type="Proteomes" id="UP000824890">
    <property type="component" value="Unassembled WGS sequence"/>
</dbReference>